<dbReference type="GO" id="GO:0046872">
    <property type="term" value="F:metal ion binding"/>
    <property type="evidence" value="ECO:0007669"/>
    <property type="project" value="UniProtKB-KW"/>
</dbReference>
<evidence type="ECO:0000256" key="8">
    <source>
        <dbReference type="ARBA" id="ARBA00022840"/>
    </source>
</evidence>
<keyword evidence="15" id="KW-1185">Reference proteome</keyword>
<dbReference type="InterPro" id="IPR038454">
    <property type="entry name" value="DnaA_N_sf"/>
</dbReference>
<dbReference type="AlphaFoldDB" id="A0A2A6RN53"/>
<dbReference type="SUPFAM" id="SSF48019">
    <property type="entry name" value="post-AAA+ oligomerization domain-like"/>
    <property type="match status" value="1"/>
</dbReference>
<comment type="subunit">
    <text evidence="11">DNA polymerase III contains a core (composed of alpha, epsilon and theta chains) that associates with a tau subunit. This core dimerizes to form the POLIII' complex. PolIII' associates with the gamma complex (composed of gamma, delta, delta', psi and chi chains) and with the beta chain to form the complete DNA polymerase III complex.</text>
</comment>
<dbReference type="InterPro" id="IPR003593">
    <property type="entry name" value="AAA+_ATPase"/>
</dbReference>
<dbReference type="NCBIfam" id="NF004046">
    <property type="entry name" value="PRK05563.1"/>
    <property type="match status" value="1"/>
</dbReference>
<dbReference type="GO" id="GO:0003677">
    <property type="term" value="F:DNA binding"/>
    <property type="evidence" value="ECO:0007669"/>
    <property type="project" value="InterPro"/>
</dbReference>
<dbReference type="RefSeq" id="WP_097642833.1">
    <property type="nucleotide sequence ID" value="NZ_NQWI01000011.1"/>
</dbReference>
<comment type="similarity">
    <text evidence="1 11">Belongs to the DnaX/STICHEL family.</text>
</comment>
<dbReference type="Gene3D" id="3.30.300.180">
    <property type="match status" value="1"/>
</dbReference>
<evidence type="ECO:0000256" key="1">
    <source>
        <dbReference type="ARBA" id="ARBA00006360"/>
    </source>
</evidence>
<feature type="compositionally biased region" description="Low complexity" evidence="12">
    <location>
        <begin position="419"/>
        <end position="435"/>
    </location>
</feature>
<evidence type="ECO:0000256" key="5">
    <source>
        <dbReference type="ARBA" id="ARBA00022723"/>
    </source>
</evidence>
<dbReference type="GO" id="GO:0005524">
    <property type="term" value="F:ATP binding"/>
    <property type="evidence" value="ECO:0007669"/>
    <property type="project" value="UniProtKB-KW"/>
</dbReference>
<evidence type="ECO:0000256" key="6">
    <source>
        <dbReference type="ARBA" id="ARBA00022741"/>
    </source>
</evidence>
<dbReference type="OrthoDB" id="9810148at2"/>
<dbReference type="InterPro" id="IPR045085">
    <property type="entry name" value="HLD_clamp_pol_III_gamma_tau"/>
</dbReference>
<dbReference type="Pfam" id="PF12169">
    <property type="entry name" value="DNA_pol3_gamma3"/>
    <property type="match status" value="1"/>
</dbReference>
<dbReference type="InterPro" id="IPR012763">
    <property type="entry name" value="DNA_pol_III_sug/sutau_N"/>
</dbReference>
<dbReference type="InterPro" id="IPR027417">
    <property type="entry name" value="P-loop_NTPase"/>
</dbReference>
<name>A0A2A6RN53_9CHLR</name>
<dbReference type="EC" id="2.7.7.7" evidence="11"/>
<evidence type="ECO:0000313" key="14">
    <source>
        <dbReference type="EMBL" id="PDW04355.1"/>
    </source>
</evidence>
<evidence type="ECO:0000256" key="11">
    <source>
        <dbReference type="RuleBase" id="RU364063"/>
    </source>
</evidence>
<keyword evidence="5" id="KW-0479">Metal-binding</keyword>
<feature type="region of interest" description="Disordered" evidence="12">
    <location>
        <begin position="370"/>
        <end position="467"/>
    </location>
</feature>
<accession>A0A2A6RN53</accession>
<feature type="compositionally biased region" description="Pro residues" evidence="12">
    <location>
        <begin position="392"/>
        <end position="418"/>
    </location>
</feature>
<feature type="compositionally biased region" description="Low complexity" evidence="12">
    <location>
        <begin position="455"/>
        <end position="467"/>
    </location>
</feature>
<dbReference type="EMBL" id="NQWI01000011">
    <property type="protein sequence ID" value="PDW04355.1"/>
    <property type="molecule type" value="Genomic_DNA"/>
</dbReference>
<dbReference type="Gene3D" id="1.20.272.10">
    <property type="match status" value="1"/>
</dbReference>
<evidence type="ECO:0000256" key="2">
    <source>
        <dbReference type="ARBA" id="ARBA00022679"/>
    </source>
</evidence>
<dbReference type="InterPro" id="IPR008921">
    <property type="entry name" value="DNA_pol3_clamp-load_cplx_C"/>
</dbReference>
<comment type="caution">
    <text evidence="14">The sequence shown here is derived from an EMBL/GenBank/DDBJ whole genome shotgun (WGS) entry which is preliminary data.</text>
</comment>
<dbReference type="Gene3D" id="1.10.8.60">
    <property type="match status" value="1"/>
</dbReference>
<comment type="function">
    <text evidence="11">DNA polymerase III is a complex, multichain enzyme responsible for most of the replicative synthesis in bacteria. This DNA polymerase also exhibits 3' to 5' exonuclease activity.</text>
</comment>
<keyword evidence="7" id="KW-0862">Zinc</keyword>
<keyword evidence="3 11" id="KW-0548">Nucleotidyltransferase</keyword>
<keyword evidence="2 11" id="KW-0808">Transferase</keyword>
<dbReference type="Gene3D" id="3.40.50.300">
    <property type="entry name" value="P-loop containing nucleotide triphosphate hydrolases"/>
    <property type="match status" value="1"/>
</dbReference>
<dbReference type="GO" id="GO:0003887">
    <property type="term" value="F:DNA-directed DNA polymerase activity"/>
    <property type="evidence" value="ECO:0007669"/>
    <property type="project" value="UniProtKB-KW"/>
</dbReference>
<organism evidence="14 15">
    <name type="scientific">Candidatus Viridilinea mediisalina</name>
    <dbReference type="NCBI Taxonomy" id="2024553"/>
    <lineage>
        <taxon>Bacteria</taxon>
        <taxon>Bacillati</taxon>
        <taxon>Chloroflexota</taxon>
        <taxon>Chloroflexia</taxon>
        <taxon>Chloroflexales</taxon>
        <taxon>Chloroflexineae</taxon>
        <taxon>Oscillochloridaceae</taxon>
        <taxon>Candidatus Viridilinea</taxon>
    </lineage>
</organism>
<dbReference type="GO" id="GO:0009360">
    <property type="term" value="C:DNA polymerase III complex"/>
    <property type="evidence" value="ECO:0007669"/>
    <property type="project" value="InterPro"/>
</dbReference>
<feature type="domain" description="AAA+ ATPase" evidence="13">
    <location>
        <begin position="37"/>
        <end position="186"/>
    </location>
</feature>
<keyword evidence="8 11" id="KW-0067">ATP-binding</keyword>
<keyword evidence="4 11" id="KW-0235">DNA replication</keyword>
<sequence>MASQSLYRKWRSQTFAELVGQEHVVQTLRNAIMEERVAHAYLFTGPRGVGKTSMARLLAKAVNCLATDAAQRPCGNCTACTSVAEGRAVDVIEMDAASNTSVEDARELIERVQFRPAELRSKVYVIDEAHMLSTAAFNALLKTLEEPPDHAIFIMATTEVHKVPATILSRCQRFTFTRHGVASTAAHLRRIAESEGLSLAEGAPEAIARAATGSMRDALSVLEQLASFASGTITLEQVHSLLGMTAAAEVFALIEALLANDTAAALRAVGGVADQGADVRQFTRDLVERLRSLLLLMAGGDHARAELGDDEQELLATWATQAEVPRLLHWIKLFSGLDYQLRTSPYGHLPLELAVVEALVTSLPAQVGAAPVRATPPSPPPPLPARPTRTTAPPPPAAAPVQPRPQPPKEPVAPPPAPSAAQQEITAPAATSPSEAPAPPAESEDLAEQVATPGAAQRSAPPALPPRSAALAAAANADFSMLERLENHWEDIKRDVRPHSPSVQALLHGARPIDVEGHTVVLLATSPFHKDNLEKPQNRRIIEQVLKRYLGATYAMRCTIEDRAETRERDLRGQIREARQDELVRAAMNIFEAHIVDIEPEEQP</sequence>
<feature type="compositionally biased region" description="Pro residues" evidence="12">
    <location>
        <begin position="374"/>
        <end position="385"/>
    </location>
</feature>
<dbReference type="FunFam" id="3.40.50.300:FF:000014">
    <property type="entry name" value="DNA polymerase III subunit gamma/tau"/>
    <property type="match status" value="1"/>
</dbReference>
<dbReference type="NCBIfam" id="NF011512">
    <property type="entry name" value="PRK14950.1"/>
    <property type="match status" value="1"/>
</dbReference>
<dbReference type="PANTHER" id="PTHR11669:SF0">
    <property type="entry name" value="PROTEIN STICHEL-LIKE 2"/>
    <property type="match status" value="1"/>
</dbReference>
<dbReference type="Pfam" id="PF20964">
    <property type="entry name" value="DnaX_C"/>
    <property type="match status" value="1"/>
</dbReference>
<dbReference type="Proteomes" id="UP000220527">
    <property type="component" value="Unassembled WGS sequence"/>
</dbReference>
<dbReference type="SUPFAM" id="SSF52540">
    <property type="entry name" value="P-loop containing nucleoside triphosphate hydrolases"/>
    <property type="match status" value="1"/>
</dbReference>
<dbReference type="Pfam" id="PF13177">
    <property type="entry name" value="DNA_pol3_delta2"/>
    <property type="match status" value="1"/>
</dbReference>
<dbReference type="CDD" id="cd18137">
    <property type="entry name" value="HLD_clamp_pol_III_gamma_tau"/>
    <property type="match status" value="1"/>
</dbReference>
<dbReference type="PANTHER" id="PTHR11669">
    <property type="entry name" value="REPLICATION FACTOR C / DNA POLYMERASE III GAMMA-TAU SUBUNIT"/>
    <property type="match status" value="1"/>
</dbReference>
<keyword evidence="9 11" id="KW-0239">DNA-directed DNA polymerase</keyword>
<comment type="catalytic activity">
    <reaction evidence="10 11">
        <text>DNA(n) + a 2'-deoxyribonucleoside 5'-triphosphate = DNA(n+1) + diphosphate</text>
        <dbReference type="Rhea" id="RHEA:22508"/>
        <dbReference type="Rhea" id="RHEA-COMP:17339"/>
        <dbReference type="Rhea" id="RHEA-COMP:17340"/>
        <dbReference type="ChEBI" id="CHEBI:33019"/>
        <dbReference type="ChEBI" id="CHEBI:61560"/>
        <dbReference type="ChEBI" id="CHEBI:173112"/>
        <dbReference type="EC" id="2.7.7.7"/>
    </reaction>
</comment>
<evidence type="ECO:0000256" key="9">
    <source>
        <dbReference type="ARBA" id="ARBA00022932"/>
    </source>
</evidence>
<reference evidence="15" key="1">
    <citation type="submission" date="2017-08" db="EMBL/GenBank/DDBJ databases">
        <authorList>
            <person name="Grouzdev D.S."/>
            <person name="Gaisin V.A."/>
            <person name="Rysina M.S."/>
            <person name="Gorlenko V.M."/>
        </authorList>
    </citation>
    <scope>NUCLEOTIDE SEQUENCE [LARGE SCALE GENOMIC DNA]</scope>
    <source>
        <strain evidence="15">Kir15-3F</strain>
    </source>
</reference>
<evidence type="ECO:0000256" key="3">
    <source>
        <dbReference type="ARBA" id="ARBA00022695"/>
    </source>
</evidence>
<evidence type="ECO:0000256" key="10">
    <source>
        <dbReference type="ARBA" id="ARBA00049244"/>
    </source>
</evidence>
<dbReference type="SMART" id="SM00382">
    <property type="entry name" value="AAA"/>
    <property type="match status" value="1"/>
</dbReference>
<dbReference type="InterPro" id="IPR022754">
    <property type="entry name" value="DNA_pol_III_gamma-3"/>
</dbReference>
<dbReference type="InterPro" id="IPR048448">
    <property type="entry name" value="DnaX-like_C"/>
</dbReference>
<keyword evidence="6 11" id="KW-0547">Nucleotide-binding</keyword>
<protein>
    <recommendedName>
        <fullName evidence="11">DNA polymerase III subunit gamma/tau</fullName>
        <ecNumber evidence="11">2.7.7.7</ecNumber>
    </recommendedName>
</protein>
<dbReference type="CDD" id="cd00009">
    <property type="entry name" value="AAA"/>
    <property type="match status" value="1"/>
</dbReference>
<dbReference type="InterPro" id="IPR001270">
    <property type="entry name" value="ClpA/B"/>
</dbReference>
<dbReference type="GO" id="GO:0006261">
    <property type="term" value="P:DNA-templated DNA replication"/>
    <property type="evidence" value="ECO:0007669"/>
    <property type="project" value="TreeGrafter"/>
</dbReference>
<evidence type="ECO:0000256" key="4">
    <source>
        <dbReference type="ARBA" id="ARBA00022705"/>
    </source>
</evidence>
<dbReference type="InterPro" id="IPR050238">
    <property type="entry name" value="DNA_Rep/Repair_Clamp_Loader"/>
</dbReference>
<dbReference type="PRINTS" id="PR00300">
    <property type="entry name" value="CLPPROTEASEA"/>
</dbReference>
<evidence type="ECO:0000256" key="7">
    <source>
        <dbReference type="ARBA" id="ARBA00022833"/>
    </source>
</evidence>
<gene>
    <name evidence="11" type="primary">dnaX</name>
    <name evidence="14" type="ORF">CJ255_04170</name>
</gene>
<dbReference type="FunFam" id="1.10.8.60:FF:000013">
    <property type="entry name" value="DNA polymerase III subunit gamma/tau"/>
    <property type="match status" value="1"/>
</dbReference>
<dbReference type="Pfam" id="PF22608">
    <property type="entry name" value="DNAX_ATPase_lid"/>
    <property type="match status" value="1"/>
</dbReference>
<proteinExistence type="inferred from homology"/>
<evidence type="ECO:0000313" key="15">
    <source>
        <dbReference type="Proteomes" id="UP000220527"/>
    </source>
</evidence>
<evidence type="ECO:0000259" key="13">
    <source>
        <dbReference type="SMART" id="SM00382"/>
    </source>
</evidence>
<evidence type="ECO:0000256" key="12">
    <source>
        <dbReference type="SAM" id="MobiDB-lite"/>
    </source>
</evidence>
<dbReference type="NCBIfam" id="TIGR02397">
    <property type="entry name" value="dnaX_nterm"/>
    <property type="match status" value="1"/>
</dbReference>